<evidence type="ECO:0000256" key="2">
    <source>
        <dbReference type="SAM" id="SignalP"/>
    </source>
</evidence>
<reference evidence="3 4" key="1">
    <citation type="submission" date="2017-07" db="EMBL/GenBank/DDBJ databases">
        <title>Draft Genome Sequences of Select Purple Nonsulfur Bacteria.</title>
        <authorList>
            <person name="Lasarre B."/>
            <person name="Mckinlay J.B."/>
        </authorList>
    </citation>
    <scope>NUCLEOTIDE SEQUENCE [LARGE SCALE GENOMIC DNA]</scope>
    <source>
        <strain evidence="3 4">DSM 11907</strain>
    </source>
</reference>
<evidence type="ECO:0008006" key="5">
    <source>
        <dbReference type="Google" id="ProtNLM"/>
    </source>
</evidence>
<accession>A0A327K497</accession>
<sequence>MRLGIVVLVTACGIGTALAETPARRSDAGSPVWPWCAEYSMDGAVTNCGFATRAQCMAAVSGNGGGCYRNPFAPSPRTDTLPPRGAVRATAR</sequence>
<dbReference type="RefSeq" id="WP_111359551.1">
    <property type="nucleotide sequence ID" value="NZ_NHSK01000080.1"/>
</dbReference>
<keyword evidence="4" id="KW-1185">Reference proteome</keyword>
<proteinExistence type="predicted"/>
<organism evidence="3 4">
    <name type="scientific">Rhodoplanes elegans</name>
    <dbReference type="NCBI Taxonomy" id="29408"/>
    <lineage>
        <taxon>Bacteria</taxon>
        <taxon>Pseudomonadati</taxon>
        <taxon>Pseudomonadota</taxon>
        <taxon>Alphaproteobacteria</taxon>
        <taxon>Hyphomicrobiales</taxon>
        <taxon>Nitrobacteraceae</taxon>
        <taxon>Rhodoplanes</taxon>
    </lineage>
</organism>
<gene>
    <name evidence="3" type="ORF">CH338_23735</name>
</gene>
<dbReference type="EMBL" id="NPEU01000408">
    <property type="protein sequence ID" value="RAI32704.1"/>
    <property type="molecule type" value="Genomic_DNA"/>
</dbReference>
<dbReference type="InterPro" id="IPR021937">
    <property type="entry name" value="DUF3551"/>
</dbReference>
<dbReference type="OrthoDB" id="8229016at2"/>
<dbReference type="AlphaFoldDB" id="A0A327K497"/>
<dbReference type="Pfam" id="PF12071">
    <property type="entry name" value="DUF3551"/>
    <property type="match status" value="1"/>
</dbReference>
<name>A0A327K497_9BRAD</name>
<evidence type="ECO:0000313" key="4">
    <source>
        <dbReference type="Proteomes" id="UP000248863"/>
    </source>
</evidence>
<keyword evidence="2" id="KW-0732">Signal</keyword>
<evidence type="ECO:0000313" key="3">
    <source>
        <dbReference type="EMBL" id="RAI32704.1"/>
    </source>
</evidence>
<feature type="signal peptide" evidence="2">
    <location>
        <begin position="1"/>
        <end position="19"/>
    </location>
</feature>
<protein>
    <recommendedName>
        <fullName evidence="5">DUF3551 domain-containing protein</fullName>
    </recommendedName>
</protein>
<comment type="caution">
    <text evidence="3">The sequence shown here is derived from an EMBL/GenBank/DDBJ whole genome shotgun (WGS) entry which is preliminary data.</text>
</comment>
<feature type="chain" id="PRO_5016453889" description="DUF3551 domain-containing protein" evidence="2">
    <location>
        <begin position="20"/>
        <end position="92"/>
    </location>
</feature>
<feature type="region of interest" description="Disordered" evidence="1">
    <location>
        <begin position="72"/>
        <end position="92"/>
    </location>
</feature>
<evidence type="ECO:0000256" key="1">
    <source>
        <dbReference type="SAM" id="MobiDB-lite"/>
    </source>
</evidence>
<dbReference type="Proteomes" id="UP000248863">
    <property type="component" value="Unassembled WGS sequence"/>
</dbReference>